<gene>
    <name evidence="1" type="ORF">HA338_01185</name>
</gene>
<evidence type="ECO:0000313" key="1">
    <source>
        <dbReference type="EMBL" id="HIH92695.1"/>
    </source>
</evidence>
<evidence type="ECO:0000313" key="2">
    <source>
        <dbReference type="Proteomes" id="UP000600774"/>
    </source>
</evidence>
<dbReference type="AlphaFoldDB" id="A0A832SFZ0"/>
<dbReference type="RefSeq" id="WP_157860214.1">
    <property type="nucleotide sequence ID" value="NZ_DUJU01000013.1"/>
</dbReference>
<reference evidence="1" key="1">
    <citation type="journal article" date="2020" name="bioRxiv">
        <title>A rank-normalized archaeal taxonomy based on genome phylogeny resolves widespread incomplete and uneven classifications.</title>
        <authorList>
            <person name="Rinke C."/>
            <person name="Chuvochina M."/>
            <person name="Mussig A.J."/>
            <person name="Chaumeil P.-A."/>
            <person name="Waite D.W."/>
            <person name="Whitman W.B."/>
            <person name="Parks D.H."/>
            <person name="Hugenholtz P."/>
        </authorList>
    </citation>
    <scope>NUCLEOTIDE SEQUENCE</scope>
    <source>
        <strain evidence="1">UBA8876</strain>
    </source>
</reference>
<protein>
    <submittedName>
        <fullName evidence="1">Uncharacterized protein</fullName>
    </submittedName>
</protein>
<organism evidence="1 2">
    <name type="scientific">Methanosarcina acetivorans</name>
    <dbReference type="NCBI Taxonomy" id="2214"/>
    <lineage>
        <taxon>Archaea</taxon>
        <taxon>Methanobacteriati</taxon>
        <taxon>Methanobacteriota</taxon>
        <taxon>Stenosarchaea group</taxon>
        <taxon>Methanomicrobia</taxon>
        <taxon>Methanosarcinales</taxon>
        <taxon>Methanosarcinaceae</taxon>
        <taxon>Methanosarcina</taxon>
    </lineage>
</organism>
<dbReference type="EMBL" id="DUJU01000013">
    <property type="protein sequence ID" value="HIH92695.1"/>
    <property type="molecule type" value="Genomic_DNA"/>
</dbReference>
<dbReference type="Proteomes" id="UP000600774">
    <property type="component" value="Unassembled WGS sequence"/>
</dbReference>
<comment type="caution">
    <text evidence="1">The sequence shown here is derived from an EMBL/GenBank/DDBJ whole genome shotgun (WGS) entry which is preliminary data.</text>
</comment>
<name>A0A832SFZ0_9EURY</name>
<accession>A0A832SFZ0</accession>
<proteinExistence type="predicted"/>
<sequence length="47" mass="5171">MVVSIHIKGYDETLFTSVLQSISTPGYREVVKVMGDGKNRKNGSQAE</sequence>
<dbReference type="GeneID" id="43446091"/>